<evidence type="ECO:0000256" key="3">
    <source>
        <dbReference type="SAM" id="SignalP"/>
    </source>
</evidence>
<gene>
    <name evidence="4" type="ORF">H3H32_01215</name>
</gene>
<dbReference type="InterPro" id="IPR052558">
    <property type="entry name" value="Siderophore_Hydrolase_D"/>
</dbReference>
<reference evidence="4 5" key="1">
    <citation type="submission" date="2020-07" db="EMBL/GenBank/DDBJ databases">
        <title>Spirosoma foliorum sp. nov., isolated from the leaves on the Nejang mountain Korea, Republic of.</title>
        <authorList>
            <person name="Ho H."/>
            <person name="Lee Y.-J."/>
            <person name="Nurcahyanto D.-A."/>
            <person name="Kim S.-G."/>
        </authorList>
    </citation>
    <scope>NUCLEOTIDE SEQUENCE [LARGE SCALE GENOMIC DNA]</scope>
    <source>
        <strain evidence="4 5">PL0136</strain>
    </source>
</reference>
<proteinExistence type="inferred from homology"/>
<keyword evidence="2 4" id="KW-0378">Hydrolase</keyword>
<evidence type="ECO:0000256" key="1">
    <source>
        <dbReference type="ARBA" id="ARBA00005622"/>
    </source>
</evidence>
<keyword evidence="5" id="KW-1185">Reference proteome</keyword>
<dbReference type="InterPro" id="IPR011990">
    <property type="entry name" value="TPR-like_helical_dom_sf"/>
</dbReference>
<accession>A0A7G5GXM4</accession>
<dbReference type="Pfam" id="PF00756">
    <property type="entry name" value="Esterase"/>
    <property type="match status" value="1"/>
</dbReference>
<comment type="similarity">
    <text evidence="1">Belongs to the esterase D family.</text>
</comment>
<dbReference type="Gene3D" id="3.40.50.1820">
    <property type="entry name" value="alpha/beta hydrolase"/>
    <property type="match status" value="1"/>
</dbReference>
<feature type="chain" id="PRO_5028924340" evidence="3">
    <location>
        <begin position="20"/>
        <end position="416"/>
    </location>
</feature>
<dbReference type="SUPFAM" id="SSF53474">
    <property type="entry name" value="alpha/beta-Hydrolases"/>
    <property type="match status" value="1"/>
</dbReference>
<dbReference type="InterPro" id="IPR000801">
    <property type="entry name" value="Esterase-like"/>
</dbReference>
<protein>
    <submittedName>
        <fullName evidence="4">Alpha/beta hydrolase</fullName>
    </submittedName>
</protein>
<dbReference type="PANTHER" id="PTHR40841:SF2">
    <property type="entry name" value="SIDEROPHORE-DEGRADING ESTERASE (EUROFUNG)"/>
    <property type="match status" value="1"/>
</dbReference>
<evidence type="ECO:0000256" key="2">
    <source>
        <dbReference type="ARBA" id="ARBA00022801"/>
    </source>
</evidence>
<dbReference type="PANTHER" id="PTHR40841">
    <property type="entry name" value="SIDEROPHORE TRIACETYLFUSARININE C ESTERASE"/>
    <property type="match status" value="1"/>
</dbReference>
<sequence>MKHLALLLVLAAFPLVAQAQPDNRIVIGKIDSVQSKILNEKRKIWVHIPDSGPDGLYSKKRYPVVYLLDGDGHFSSVVGMIEQLSSVNGNTVCPEMIVVAIPNTDRTRDLTPTRVESDLPFMDRNFSKNSGGGEKFLSFIEKELMPHIDSLYPTQPYKMLIGHSFGGLTVMQALTKHTNLFNAYVAIDPSMWYDKRRFLAETKKELTNKKYAGIPLYVGIANTMNEGMTLSKLPKDTSASTLHIRSIFDLDRHLKANNQNGLHYQSKYYENDTHGSVPLITEYDALHFIFKDYNLKLTQKDFTDTTTALADKYEKHFATVSKQLGYKVSPDENRINSLGYQALAGKHFKTAERFFKLNVANYPDSYNVYDSYGDYFIAKKDTTNAIVQLKKALSLKENPESRQKLDALQGSKNERR</sequence>
<dbReference type="AlphaFoldDB" id="A0A7G5GXM4"/>
<dbReference type="KEGG" id="sfol:H3H32_01215"/>
<evidence type="ECO:0000313" key="4">
    <source>
        <dbReference type="EMBL" id="QMW03616.1"/>
    </source>
</evidence>
<feature type="signal peptide" evidence="3">
    <location>
        <begin position="1"/>
        <end position="19"/>
    </location>
</feature>
<dbReference type="EMBL" id="CP059732">
    <property type="protein sequence ID" value="QMW03616.1"/>
    <property type="molecule type" value="Genomic_DNA"/>
</dbReference>
<dbReference type="GO" id="GO:0016788">
    <property type="term" value="F:hydrolase activity, acting on ester bonds"/>
    <property type="evidence" value="ECO:0007669"/>
    <property type="project" value="TreeGrafter"/>
</dbReference>
<dbReference type="RefSeq" id="WP_182460873.1">
    <property type="nucleotide sequence ID" value="NZ_CP059732.1"/>
</dbReference>
<dbReference type="SUPFAM" id="SSF48452">
    <property type="entry name" value="TPR-like"/>
    <property type="match status" value="1"/>
</dbReference>
<evidence type="ECO:0000313" key="5">
    <source>
        <dbReference type="Proteomes" id="UP000515369"/>
    </source>
</evidence>
<dbReference type="InterPro" id="IPR029058">
    <property type="entry name" value="AB_hydrolase_fold"/>
</dbReference>
<keyword evidence="3" id="KW-0732">Signal</keyword>
<dbReference type="Proteomes" id="UP000515369">
    <property type="component" value="Chromosome"/>
</dbReference>
<name>A0A7G5GXM4_9BACT</name>
<organism evidence="4 5">
    <name type="scientific">Spirosoma foliorum</name>
    <dbReference type="NCBI Taxonomy" id="2710596"/>
    <lineage>
        <taxon>Bacteria</taxon>
        <taxon>Pseudomonadati</taxon>
        <taxon>Bacteroidota</taxon>
        <taxon>Cytophagia</taxon>
        <taxon>Cytophagales</taxon>
        <taxon>Cytophagaceae</taxon>
        <taxon>Spirosoma</taxon>
    </lineage>
</organism>